<dbReference type="Gene3D" id="3.40.50.80">
    <property type="entry name" value="Nucleotide-binding domain of ferredoxin-NADP reductase (FNR) module"/>
    <property type="match status" value="1"/>
</dbReference>
<comment type="caution">
    <text evidence="13">The sequence shown here is derived from an EMBL/GenBank/DDBJ whole genome shotgun (WGS) entry which is preliminary data.</text>
</comment>
<dbReference type="Gene3D" id="2.40.30.10">
    <property type="entry name" value="Translation factors"/>
    <property type="match status" value="1"/>
</dbReference>
<comment type="similarity">
    <text evidence="3 11">Belongs to the flavoprotein pyridine nucleotide cytochrome reductase family.</text>
</comment>
<dbReference type="InterPro" id="IPR001834">
    <property type="entry name" value="CBR-like"/>
</dbReference>
<dbReference type="InterPro" id="IPR008333">
    <property type="entry name" value="Cbr1-like_FAD-bd_dom"/>
</dbReference>
<feature type="binding site" evidence="10">
    <location>
        <position position="137"/>
    </location>
    <ligand>
        <name>FAD</name>
        <dbReference type="ChEBI" id="CHEBI:57692"/>
    </ligand>
</feature>
<dbReference type="InterPro" id="IPR001433">
    <property type="entry name" value="OxRdtase_FAD/NAD-bd"/>
</dbReference>
<dbReference type="EMBL" id="CAKKNE010000005">
    <property type="protein sequence ID" value="CAH0378136.1"/>
    <property type="molecule type" value="Genomic_DNA"/>
</dbReference>
<evidence type="ECO:0000256" key="10">
    <source>
        <dbReference type="PIRSR" id="PIRSR601834-1"/>
    </source>
</evidence>
<dbReference type="PRINTS" id="PR00406">
    <property type="entry name" value="CYTB5RDTASE"/>
</dbReference>
<keyword evidence="8" id="KW-0496">Mitochondrion</keyword>
<keyword evidence="5 10" id="KW-0274">FAD</keyword>
<reference evidence="13" key="1">
    <citation type="submission" date="2021-11" db="EMBL/GenBank/DDBJ databases">
        <authorList>
            <consortium name="Genoscope - CEA"/>
            <person name="William W."/>
        </authorList>
    </citation>
    <scope>NUCLEOTIDE SEQUENCE</scope>
</reference>
<evidence type="ECO:0000259" key="12">
    <source>
        <dbReference type="PROSITE" id="PS51384"/>
    </source>
</evidence>
<proteinExistence type="inferred from homology"/>
<evidence type="ECO:0000256" key="1">
    <source>
        <dbReference type="ARBA" id="ARBA00001974"/>
    </source>
</evidence>
<evidence type="ECO:0000256" key="9">
    <source>
        <dbReference type="ARBA" id="ARBA00047682"/>
    </source>
</evidence>
<dbReference type="PANTHER" id="PTHR19370">
    <property type="entry name" value="NADH-CYTOCHROME B5 REDUCTASE"/>
    <property type="match status" value="1"/>
</dbReference>
<evidence type="ECO:0000313" key="14">
    <source>
        <dbReference type="Proteomes" id="UP000789595"/>
    </source>
</evidence>
<evidence type="ECO:0000256" key="11">
    <source>
        <dbReference type="RuleBase" id="RU361226"/>
    </source>
</evidence>
<evidence type="ECO:0000256" key="4">
    <source>
        <dbReference type="ARBA" id="ARBA00022630"/>
    </source>
</evidence>
<comment type="cofactor">
    <cofactor evidence="1 10 11">
        <name>FAD</name>
        <dbReference type="ChEBI" id="CHEBI:57692"/>
    </cofactor>
</comment>
<dbReference type="Pfam" id="PF00175">
    <property type="entry name" value="NAD_binding_1"/>
    <property type="match status" value="1"/>
</dbReference>
<feature type="binding site" evidence="10">
    <location>
        <position position="121"/>
    </location>
    <ligand>
        <name>FAD</name>
        <dbReference type="ChEBI" id="CHEBI:57692"/>
    </ligand>
</feature>
<dbReference type="EC" id="1.6.2.2" evidence="11"/>
<dbReference type="Pfam" id="PF00970">
    <property type="entry name" value="FAD_binding_6"/>
    <property type="match status" value="1"/>
</dbReference>
<evidence type="ECO:0000256" key="3">
    <source>
        <dbReference type="ARBA" id="ARBA00006105"/>
    </source>
</evidence>
<evidence type="ECO:0000256" key="5">
    <source>
        <dbReference type="ARBA" id="ARBA00022827"/>
    </source>
</evidence>
<dbReference type="AlphaFoldDB" id="A0A8J2SWX4"/>
<keyword evidence="14" id="KW-1185">Reference proteome</keyword>
<dbReference type="PRINTS" id="PR00371">
    <property type="entry name" value="FPNCR"/>
</dbReference>
<protein>
    <recommendedName>
        <fullName evidence="11">NADH-cytochrome b5 reductase</fullName>
        <ecNumber evidence="11">1.6.2.2</ecNumber>
    </recommendedName>
</protein>
<evidence type="ECO:0000256" key="7">
    <source>
        <dbReference type="ARBA" id="ARBA00023027"/>
    </source>
</evidence>
<evidence type="ECO:0000256" key="2">
    <source>
        <dbReference type="ARBA" id="ARBA00004173"/>
    </source>
</evidence>
<evidence type="ECO:0000256" key="6">
    <source>
        <dbReference type="ARBA" id="ARBA00023002"/>
    </source>
</evidence>
<dbReference type="PROSITE" id="PS51384">
    <property type="entry name" value="FAD_FR"/>
    <property type="match status" value="1"/>
</dbReference>
<feature type="domain" description="FAD-binding FR-type" evidence="12">
    <location>
        <begin position="73"/>
        <end position="180"/>
    </location>
</feature>
<dbReference type="Proteomes" id="UP000789595">
    <property type="component" value="Unassembled WGS sequence"/>
</dbReference>
<name>A0A8J2SWX4_9STRA</name>
<feature type="binding site" evidence="10">
    <location>
        <position position="147"/>
    </location>
    <ligand>
        <name>FAD</name>
        <dbReference type="ChEBI" id="CHEBI:57692"/>
    </ligand>
</feature>
<dbReference type="SUPFAM" id="SSF63380">
    <property type="entry name" value="Riboflavin synthase domain-like"/>
    <property type="match status" value="1"/>
</dbReference>
<dbReference type="CDD" id="cd06183">
    <property type="entry name" value="cyt_b5_reduct_like"/>
    <property type="match status" value="1"/>
</dbReference>
<dbReference type="InterPro" id="IPR017927">
    <property type="entry name" value="FAD-bd_FR_type"/>
</dbReference>
<dbReference type="InterPro" id="IPR001709">
    <property type="entry name" value="Flavoprot_Pyr_Nucl_cyt_Rdtase"/>
</dbReference>
<sequence>MQPLEVMAQEFQAYKNGGGTRISKTLLAAGAVLVLVIFALSGQSPGSASSAHTFQPGPPIAALAPPGECAFGEDWSPAPLVDRKKVSDDAVLLRFGLADGRSLGLSTCACLLAQGAGVVRPYTPVSTNALSGAFELLVKVYPEGALSKHLATIPIGSSVNFKHIPKNVKIQYPFPATRIGMIAGGSGVTPFVQALHAILGTPEDKTEVTLLASHRTRADALAVEAFDAWAAASKGRLRAITTLTREPASSAWAGRRGRLDARTLKAFLPPPVPDVLIFVCGPPAMYESLCGPRDDPELTGILRDLGYSKDQVIKF</sequence>
<keyword evidence="4 10" id="KW-0285">Flavoprotein</keyword>
<dbReference type="OrthoDB" id="432685at2759"/>
<evidence type="ECO:0000313" key="13">
    <source>
        <dbReference type="EMBL" id="CAH0378136.1"/>
    </source>
</evidence>
<comment type="catalytic activity">
    <reaction evidence="9 11">
        <text>2 Fe(III)-[cytochrome b5] + NADH = 2 Fe(II)-[cytochrome b5] + NAD(+) + H(+)</text>
        <dbReference type="Rhea" id="RHEA:46680"/>
        <dbReference type="Rhea" id="RHEA-COMP:10438"/>
        <dbReference type="Rhea" id="RHEA-COMP:10439"/>
        <dbReference type="ChEBI" id="CHEBI:15378"/>
        <dbReference type="ChEBI" id="CHEBI:29033"/>
        <dbReference type="ChEBI" id="CHEBI:29034"/>
        <dbReference type="ChEBI" id="CHEBI:57540"/>
        <dbReference type="ChEBI" id="CHEBI:57945"/>
        <dbReference type="EC" id="1.6.2.2"/>
    </reaction>
</comment>
<dbReference type="GO" id="GO:0090524">
    <property type="term" value="F:cytochrome-b5 reductase activity, acting on NADH"/>
    <property type="evidence" value="ECO:0007669"/>
    <property type="project" value="UniProtKB-EC"/>
</dbReference>
<feature type="binding site" evidence="10">
    <location>
        <position position="120"/>
    </location>
    <ligand>
        <name>FAD</name>
        <dbReference type="ChEBI" id="CHEBI:57692"/>
    </ligand>
</feature>
<dbReference type="InterPro" id="IPR039261">
    <property type="entry name" value="FNR_nucleotide-bd"/>
</dbReference>
<dbReference type="PANTHER" id="PTHR19370:SF171">
    <property type="entry name" value="NADH-CYTOCHROME B5 REDUCTASE 2"/>
    <property type="match status" value="1"/>
</dbReference>
<feature type="binding site" evidence="10">
    <location>
        <position position="189"/>
    </location>
    <ligand>
        <name>FAD</name>
        <dbReference type="ChEBI" id="CHEBI:57692"/>
    </ligand>
</feature>
<keyword evidence="6 11" id="KW-0560">Oxidoreductase</keyword>
<dbReference type="InterPro" id="IPR017938">
    <property type="entry name" value="Riboflavin_synthase-like_b-brl"/>
</dbReference>
<evidence type="ECO:0000256" key="8">
    <source>
        <dbReference type="ARBA" id="ARBA00023128"/>
    </source>
</evidence>
<feature type="binding site" evidence="10">
    <location>
        <position position="122"/>
    </location>
    <ligand>
        <name>FAD</name>
        <dbReference type="ChEBI" id="CHEBI:57692"/>
    </ligand>
</feature>
<dbReference type="SUPFAM" id="SSF52343">
    <property type="entry name" value="Ferredoxin reductase-like, C-terminal NADP-linked domain"/>
    <property type="match status" value="1"/>
</dbReference>
<keyword evidence="7 11" id="KW-0520">NAD</keyword>
<gene>
    <name evidence="13" type="ORF">PECAL_5P26530</name>
</gene>
<comment type="subcellular location">
    <subcellularLocation>
        <location evidence="2">Mitochondrion</location>
    </subcellularLocation>
</comment>
<accession>A0A8J2SWX4</accession>
<feature type="binding site" evidence="10">
    <location>
        <position position="139"/>
    </location>
    <ligand>
        <name>FAD</name>
        <dbReference type="ChEBI" id="CHEBI:57692"/>
    </ligand>
</feature>
<organism evidence="13 14">
    <name type="scientific">Pelagomonas calceolata</name>
    <dbReference type="NCBI Taxonomy" id="35677"/>
    <lineage>
        <taxon>Eukaryota</taxon>
        <taxon>Sar</taxon>
        <taxon>Stramenopiles</taxon>
        <taxon>Ochrophyta</taxon>
        <taxon>Pelagophyceae</taxon>
        <taxon>Pelagomonadales</taxon>
        <taxon>Pelagomonadaceae</taxon>
        <taxon>Pelagomonas</taxon>
    </lineage>
</organism>
<dbReference type="GO" id="GO:0005739">
    <property type="term" value="C:mitochondrion"/>
    <property type="evidence" value="ECO:0007669"/>
    <property type="project" value="UniProtKB-SubCell"/>
</dbReference>